<organism evidence="2">
    <name type="scientific">Serratia marcescens</name>
    <dbReference type="NCBI Taxonomy" id="615"/>
    <lineage>
        <taxon>Bacteria</taxon>
        <taxon>Pseudomonadati</taxon>
        <taxon>Pseudomonadota</taxon>
        <taxon>Gammaproteobacteria</taxon>
        <taxon>Enterobacterales</taxon>
        <taxon>Yersiniaceae</taxon>
        <taxon>Serratia</taxon>
    </lineage>
</organism>
<dbReference type="AlphaFoldDB" id="A0A939NRY5"/>
<evidence type="ECO:0000313" key="2">
    <source>
        <dbReference type="EMBL" id="MBO2007297.1"/>
    </source>
</evidence>
<accession>A0A939NRY5</accession>
<comment type="caution">
    <text evidence="2">The sequence shown here is derived from an EMBL/GenBank/DDBJ whole genome shotgun (WGS) entry which is preliminary data.</text>
</comment>
<evidence type="ECO:0000256" key="1">
    <source>
        <dbReference type="SAM" id="MobiDB-lite"/>
    </source>
</evidence>
<proteinExistence type="predicted"/>
<reference evidence="2" key="1">
    <citation type="submission" date="2021-03" db="EMBL/GenBank/DDBJ databases">
        <title>Molecular epidemiology and mechanisms of colistin and carbapenem resistance in Enterobacteriaceae from clinical isolates, the environment and porcine samples in Pretoria, South Africa.</title>
        <authorList>
            <person name="Bogoshi D."/>
            <person name="Mbelle N.M."/>
            <person name="Naidoo V."/>
            <person name="Osei Sekyere J."/>
        </authorList>
    </citation>
    <scope>NUCLEOTIDE SEQUENCE</scope>
    <source>
        <strain evidence="2">C080</strain>
    </source>
</reference>
<name>A0A939NRY5_SERMA</name>
<dbReference type="EMBL" id="JAGETR010000167">
    <property type="protein sequence ID" value="MBO2007297.1"/>
    <property type="molecule type" value="Genomic_DNA"/>
</dbReference>
<gene>
    <name evidence="2" type="ORF">J4732_19850</name>
</gene>
<protein>
    <submittedName>
        <fullName evidence="2">Uncharacterized protein</fullName>
    </submittedName>
</protein>
<feature type="compositionally biased region" description="Basic and acidic residues" evidence="1">
    <location>
        <begin position="68"/>
        <end position="88"/>
    </location>
</feature>
<sequence length="88" mass="10216">MAKPNALGHIVTSFECLISPYSFSIGDQFTRADSIPFCIGYDAKITYTRVKILHSQPDKDYVSWQEKPTNKNKRDETRERSRDRQMEG</sequence>
<feature type="region of interest" description="Disordered" evidence="1">
    <location>
        <begin position="61"/>
        <end position="88"/>
    </location>
</feature>